<protein>
    <submittedName>
        <fullName evidence="4">Probable E3 ubiquitin- ligase XERICO</fullName>
    </submittedName>
</protein>
<dbReference type="PANTHER" id="PTHR47258:SF3">
    <property type="entry name" value="F21J9.24-RELATED"/>
    <property type="match status" value="1"/>
</dbReference>
<dbReference type="PANTHER" id="PTHR47258">
    <property type="match status" value="1"/>
</dbReference>
<keyword evidence="4" id="KW-0436">Ligase</keyword>
<dbReference type="Gramene" id="OE9A059352T1">
    <property type="protein sequence ID" value="OE9A059352C1"/>
    <property type="gene ID" value="OE9A059352"/>
</dbReference>
<dbReference type="AlphaFoldDB" id="A0A8S0SA82"/>
<comment type="caution">
    <text evidence="4">The sequence shown here is derived from an EMBL/GenBank/DDBJ whole genome shotgun (WGS) entry which is preliminary data.</text>
</comment>
<dbReference type="GO" id="GO:0016874">
    <property type="term" value="F:ligase activity"/>
    <property type="evidence" value="ECO:0007669"/>
    <property type="project" value="UniProtKB-KW"/>
</dbReference>
<dbReference type="Proteomes" id="UP000594638">
    <property type="component" value="Unassembled WGS sequence"/>
</dbReference>
<dbReference type="InterPro" id="IPR001841">
    <property type="entry name" value="Znf_RING"/>
</dbReference>
<dbReference type="InterPro" id="IPR013083">
    <property type="entry name" value="Znf_RING/FYVE/PHD"/>
</dbReference>
<dbReference type="GO" id="GO:0008270">
    <property type="term" value="F:zinc ion binding"/>
    <property type="evidence" value="ECO:0007669"/>
    <property type="project" value="UniProtKB-KW"/>
</dbReference>
<keyword evidence="2" id="KW-0812">Transmembrane</keyword>
<dbReference type="OrthoDB" id="8062037at2759"/>
<sequence length="283" mass="30926">MGLSNFPSPAEGVIPLLVMNTVISVALVKNLLRTLLQVVGANGGGGAEQVLDEEASRTRRMSITRYDSLCRDRGGGRRRPCRDDGGCANSGSGGNMWPAIECCVCLCRFEGDEEVSELSCKHFFHKRCLEKWFDNQHTTCPLCRSTITARTSAQCGSSGDCNRHCNASPVHSAPQAALVHFPVVMEVLLLFVTRAAAPLARLVHFPAVMVVLLFVTRPAAPMAGVVHFPAVMAVIFVKAAMIFGRLLMLQKESQKSFLVVRHFIYGINFLLTDRGCFSTILRV</sequence>
<dbReference type="SMART" id="SM00184">
    <property type="entry name" value="RING"/>
    <property type="match status" value="1"/>
</dbReference>
<dbReference type="SUPFAM" id="SSF57850">
    <property type="entry name" value="RING/U-box"/>
    <property type="match status" value="1"/>
</dbReference>
<dbReference type="EMBL" id="CACTIH010003968">
    <property type="protein sequence ID" value="CAA2988075.1"/>
    <property type="molecule type" value="Genomic_DNA"/>
</dbReference>
<keyword evidence="2" id="KW-1133">Transmembrane helix</keyword>
<evidence type="ECO:0000256" key="1">
    <source>
        <dbReference type="PROSITE-ProRule" id="PRU00175"/>
    </source>
</evidence>
<evidence type="ECO:0000313" key="5">
    <source>
        <dbReference type="Proteomes" id="UP000594638"/>
    </source>
</evidence>
<evidence type="ECO:0000256" key="2">
    <source>
        <dbReference type="SAM" id="Phobius"/>
    </source>
</evidence>
<keyword evidence="2" id="KW-0472">Membrane</keyword>
<keyword evidence="5" id="KW-1185">Reference proteome</keyword>
<evidence type="ECO:0000259" key="3">
    <source>
        <dbReference type="PROSITE" id="PS50089"/>
    </source>
</evidence>
<keyword evidence="1" id="KW-0862">Zinc</keyword>
<dbReference type="InterPro" id="IPR044249">
    <property type="entry name" value="XERICO-like"/>
</dbReference>
<accession>A0A8S0SA82</accession>
<name>A0A8S0SA82_OLEEU</name>
<dbReference type="PROSITE" id="PS50089">
    <property type="entry name" value="ZF_RING_2"/>
    <property type="match status" value="1"/>
</dbReference>
<dbReference type="Gene3D" id="3.30.40.10">
    <property type="entry name" value="Zinc/RING finger domain, C3HC4 (zinc finger)"/>
    <property type="match status" value="1"/>
</dbReference>
<gene>
    <name evidence="4" type="ORF">OLEA9_A059352</name>
</gene>
<dbReference type="CDD" id="cd16454">
    <property type="entry name" value="RING-H2_PA-TM-RING"/>
    <property type="match status" value="1"/>
</dbReference>
<keyword evidence="1" id="KW-0479">Metal-binding</keyword>
<dbReference type="Pfam" id="PF13639">
    <property type="entry name" value="zf-RING_2"/>
    <property type="match status" value="1"/>
</dbReference>
<feature type="transmembrane region" description="Helical" evidence="2">
    <location>
        <begin position="12"/>
        <end position="32"/>
    </location>
</feature>
<feature type="domain" description="RING-type" evidence="3">
    <location>
        <begin position="102"/>
        <end position="144"/>
    </location>
</feature>
<keyword evidence="1" id="KW-0863">Zinc-finger</keyword>
<organism evidence="4 5">
    <name type="scientific">Olea europaea subsp. europaea</name>
    <dbReference type="NCBI Taxonomy" id="158383"/>
    <lineage>
        <taxon>Eukaryota</taxon>
        <taxon>Viridiplantae</taxon>
        <taxon>Streptophyta</taxon>
        <taxon>Embryophyta</taxon>
        <taxon>Tracheophyta</taxon>
        <taxon>Spermatophyta</taxon>
        <taxon>Magnoliopsida</taxon>
        <taxon>eudicotyledons</taxon>
        <taxon>Gunneridae</taxon>
        <taxon>Pentapetalae</taxon>
        <taxon>asterids</taxon>
        <taxon>lamiids</taxon>
        <taxon>Lamiales</taxon>
        <taxon>Oleaceae</taxon>
        <taxon>Oleeae</taxon>
        <taxon>Olea</taxon>
    </lineage>
</organism>
<proteinExistence type="predicted"/>
<reference evidence="4 5" key="1">
    <citation type="submission" date="2019-12" db="EMBL/GenBank/DDBJ databases">
        <authorList>
            <person name="Alioto T."/>
            <person name="Alioto T."/>
            <person name="Gomez Garrido J."/>
        </authorList>
    </citation>
    <scope>NUCLEOTIDE SEQUENCE [LARGE SCALE GENOMIC DNA]</scope>
</reference>
<feature type="transmembrane region" description="Helical" evidence="2">
    <location>
        <begin position="202"/>
        <end position="220"/>
    </location>
</feature>
<feature type="transmembrane region" description="Helical" evidence="2">
    <location>
        <begin position="226"/>
        <end position="248"/>
    </location>
</feature>
<evidence type="ECO:0000313" key="4">
    <source>
        <dbReference type="EMBL" id="CAA2988075.1"/>
    </source>
</evidence>